<reference evidence="2" key="1">
    <citation type="submission" date="2020-10" db="EMBL/GenBank/DDBJ databases">
        <title>Chromosome-scale genome assembly of the Allis shad, Alosa alosa.</title>
        <authorList>
            <person name="Margot Z."/>
            <person name="Christophe K."/>
            <person name="Cabau C."/>
            <person name="Louis A."/>
            <person name="Berthelot C."/>
            <person name="Parey E."/>
            <person name="Roest Crollius H."/>
            <person name="Montfort J."/>
            <person name="Robinson-Rechavi M."/>
            <person name="Bucao C."/>
            <person name="Bouchez O."/>
            <person name="Gislard M."/>
            <person name="Lluch J."/>
            <person name="Milhes M."/>
            <person name="Lampietro C."/>
            <person name="Lopez Roques C."/>
            <person name="Donnadieu C."/>
            <person name="Braasch I."/>
            <person name="Desvignes T."/>
            <person name="Postlethwait J."/>
            <person name="Bobe J."/>
            <person name="Guiguen Y."/>
        </authorList>
    </citation>
    <scope>NUCLEOTIDE SEQUENCE</scope>
    <source>
        <strain evidence="2">M-15738</strain>
        <tissue evidence="2">Blood</tissue>
    </source>
</reference>
<feature type="compositionally biased region" description="Low complexity" evidence="1">
    <location>
        <begin position="64"/>
        <end position="79"/>
    </location>
</feature>
<dbReference type="AlphaFoldDB" id="A0AAV6FW89"/>
<accession>A0AAV6FW89</accession>
<name>A0AAV6FW89_9TELE</name>
<proteinExistence type="predicted"/>
<dbReference type="EMBL" id="JADWDJ010000018">
    <property type="protein sequence ID" value="KAG5267045.1"/>
    <property type="molecule type" value="Genomic_DNA"/>
</dbReference>
<evidence type="ECO:0000313" key="3">
    <source>
        <dbReference type="Proteomes" id="UP000823561"/>
    </source>
</evidence>
<sequence>MDLSTLHGDILDKAEGDCASEATRPVLSDDNQVIRDSDTTESILPGEHALDIPIGVSEAEDTSSRPAPTGSTAATAGESSDVRICHKATEKRRHCDIEDDLTETVGSAKRLYVGVQETIDLTTTDGAIGLGDASINNGVAYSKGYRPIVKTQSEDINRADLWTDTQLETWDINGTDFDDISDWDILNAVEANESCEVHKSPVTVAMLDMTRPLITI</sequence>
<dbReference type="Proteomes" id="UP000823561">
    <property type="component" value="Chromosome 18"/>
</dbReference>
<feature type="region of interest" description="Disordered" evidence="1">
    <location>
        <begin position="56"/>
        <end position="82"/>
    </location>
</feature>
<evidence type="ECO:0000256" key="1">
    <source>
        <dbReference type="SAM" id="MobiDB-lite"/>
    </source>
</evidence>
<keyword evidence="3" id="KW-1185">Reference proteome</keyword>
<comment type="caution">
    <text evidence="2">The sequence shown here is derived from an EMBL/GenBank/DDBJ whole genome shotgun (WGS) entry which is preliminary data.</text>
</comment>
<organism evidence="2 3">
    <name type="scientific">Alosa alosa</name>
    <name type="common">allis shad</name>
    <dbReference type="NCBI Taxonomy" id="278164"/>
    <lineage>
        <taxon>Eukaryota</taxon>
        <taxon>Metazoa</taxon>
        <taxon>Chordata</taxon>
        <taxon>Craniata</taxon>
        <taxon>Vertebrata</taxon>
        <taxon>Euteleostomi</taxon>
        <taxon>Actinopterygii</taxon>
        <taxon>Neopterygii</taxon>
        <taxon>Teleostei</taxon>
        <taxon>Clupei</taxon>
        <taxon>Clupeiformes</taxon>
        <taxon>Clupeoidei</taxon>
        <taxon>Clupeidae</taxon>
        <taxon>Alosa</taxon>
    </lineage>
</organism>
<gene>
    <name evidence="2" type="ORF">AALO_G00239220</name>
</gene>
<evidence type="ECO:0000313" key="2">
    <source>
        <dbReference type="EMBL" id="KAG5267045.1"/>
    </source>
</evidence>
<protein>
    <submittedName>
        <fullName evidence="2">Uncharacterized protein</fullName>
    </submittedName>
</protein>